<dbReference type="AlphaFoldDB" id="A0AAU8JHN1"/>
<gene>
    <name evidence="1" type="ORF">ABWT76_000584</name>
</gene>
<name>A0AAU8JHN1_9CYAN</name>
<dbReference type="RefSeq" id="WP_054468393.1">
    <property type="nucleotide sequence ID" value="NZ_CP159837.1"/>
</dbReference>
<reference evidence="1" key="1">
    <citation type="submission" date="2024-07" db="EMBL/GenBank/DDBJ databases">
        <authorList>
            <person name="Kim Y.J."/>
            <person name="Jeong J.Y."/>
        </authorList>
    </citation>
    <scope>NUCLEOTIDE SEQUENCE</scope>
    <source>
        <strain evidence="1">GIHE-MW2</strain>
    </source>
</reference>
<protein>
    <submittedName>
        <fullName evidence="1">Uncharacterized protein</fullName>
    </submittedName>
</protein>
<proteinExistence type="predicted"/>
<sequence length="138" mass="15561">MFSHPIFDDSCEGSDSGNRDLSESFYKTLFKRLCESFDYSTQALFSECIFGIAPSPAGENTLFIVAPSQEVLEKLIARSDRLQNEVNRRLPGIKQTAICVQPPDADRDRLRSSLPPQFPPQFMLGKIFRHSAEDESVN</sequence>
<organism evidence="1">
    <name type="scientific">Planktothricoides raciborskii GIHE-MW2</name>
    <dbReference type="NCBI Taxonomy" id="2792601"/>
    <lineage>
        <taxon>Bacteria</taxon>
        <taxon>Bacillati</taxon>
        <taxon>Cyanobacteriota</taxon>
        <taxon>Cyanophyceae</taxon>
        <taxon>Oscillatoriophycideae</taxon>
        <taxon>Oscillatoriales</taxon>
        <taxon>Oscillatoriaceae</taxon>
        <taxon>Planktothricoides</taxon>
    </lineage>
</organism>
<evidence type="ECO:0000313" key="1">
    <source>
        <dbReference type="EMBL" id="XCM37785.1"/>
    </source>
</evidence>
<accession>A0AAU8JHN1</accession>
<dbReference type="EMBL" id="CP159837">
    <property type="protein sequence ID" value="XCM37785.1"/>
    <property type="molecule type" value="Genomic_DNA"/>
</dbReference>